<keyword evidence="11" id="KW-1133">Transmembrane helix</keyword>
<comment type="caution">
    <text evidence="13">The sequence shown here is derived from an EMBL/GenBank/DDBJ whole genome shotgun (WGS) entry which is preliminary data.</text>
</comment>
<dbReference type="VEuPathDB" id="MicrosporidiaDB:SLOPH_1500"/>
<keyword evidence="4 9" id="KW-0547">Nucleotide-binding</keyword>
<name>S7WCC9_SPRLO</name>
<evidence type="ECO:0000256" key="6">
    <source>
        <dbReference type="ARBA" id="ARBA00022840"/>
    </source>
</evidence>
<feature type="binding site" evidence="9">
    <location>
        <position position="142"/>
    </location>
    <ligand>
        <name>ATP</name>
        <dbReference type="ChEBI" id="CHEBI:30616"/>
    </ligand>
</feature>
<evidence type="ECO:0000256" key="10">
    <source>
        <dbReference type="RuleBase" id="RU000304"/>
    </source>
</evidence>
<dbReference type="InParanoid" id="S7WCC9"/>
<evidence type="ECO:0000256" key="7">
    <source>
        <dbReference type="ARBA" id="ARBA00047899"/>
    </source>
</evidence>
<organism evidence="13 14">
    <name type="scientific">Spraguea lophii (strain 42_110)</name>
    <name type="common">Microsporidian parasite</name>
    <dbReference type="NCBI Taxonomy" id="1358809"/>
    <lineage>
        <taxon>Eukaryota</taxon>
        <taxon>Fungi</taxon>
        <taxon>Fungi incertae sedis</taxon>
        <taxon>Microsporidia</taxon>
        <taxon>Spragueidae</taxon>
        <taxon>Spraguea</taxon>
    </lineage>
</organism>
<dbReference type="InterPro" id="IPR008271">
    <property type="entry name" value="Ser/Thr_kinase_AS"/>
</dbReference>
<sequence>MNVKRLLVIYFITMAIVATVVFIIVLTSTDNKKIYGNKKHLGKNSQNIMLKTYEYKTLKQLLQYDRSSKDIILLKNNCFEYTLNKKDIDISFGYGHNNTCCFPSRLDYFDENIKEKVLIGYGSFGYVCKIKTTCCDSIYAMKETKLNKTEFFANEGFYNEELYFSKFFQLNDLPHTVKSYHAYAYKTRIVVIYELLEKGDLQNISFAGNLYNEKKIRKYINSLCLAIAIYHKHKIIHKDIKPENICIDSNNNLKIIDFGISTKDDSGYQKMYSLGGTIRYIPPEYLYFQTRMYYQTDWWAVGVLIYFLVENKFPYTITSEDKPAEQIRKLKKTIENREFREFTNKNINEDLKDLIINLLEPDQDKRLGGNKQTYNDVLSHKYFRNENLKSILNKYNYETI</sequence>
<keyword evidence="5 13" id="KW-0418">Kinase</keyword>
<proteinExistence type="inferred from homology"/>
<feature type="transmembrane region" description="Helical" evidence="11">
    <location>
        <begin position="7"/>
        <end position="26"/>
    </location>
</feature>
<dbReference type="PANTHER" id="PTHR24356">
    <property type="entry name" value="SERINE/THREONINE-PROTEIN KINASE"/>
    <property type="match status" value="1"/>
</dbReference>
<dbReference type="InterPro" id="IPR050236">
    <property type="entry name" value="Ser_Thr_kinase_AGC"/>
</dbReference>
<dbReference type="HOGENOM" id="CLU_689226_0_0_1"/>
<evidence type="ECO:0000256" key="2">
    <source>
        <dbReference type="ARBA" id="ARBA00022527"/>
    </source>
</evidence>
<evidence type="ECO:0000256" key="3">
    <source>
        <dbReference type="ARBA" id="ARBA00022679"/>
    </source>
</evidence>
<evidence type="ECO:0000256" key="1">
    <source>
        <dbReference type="ARBA" id="ARBA00012513"/>
    </source>
</evidence>
<dbReference type="PANTHER" id="PTHR24356:SF1">
    <property type="entry name" value="SERINE_THREONINE-PROTEIN KINASE GREATWALL"/>
    <property type="match status" value="1"/>
</dbReference>
<protein>
    <recommendedName>
        <fullName evidence="1">non-specific serine/threonine protein kinase</fullName>
        <ecNumber evidence="1">2.7.11.1</ecNumber>
    </recommendedName>
</protein>
<dbReference type="GO" id="GO:0005524">
    <property type="term" value="F:ATP binding"/>
    <property type="evidence" value="ECO:0007669"/>
    <property type="project" value="UniProtKB-UniRule"/>
</dbReference>
<dbReference type="FunCoup" id="S7WCC9">
    <property type="interactions" value="55"/>
</dbReference>
<dbReference type="SUPFAM" id="SSF56112">
    <property type="entry name" value="Protein kinase-like (PK-like)"/>
    <property type="match status" value="1"/>
</dbReference>
<comment type="similarity">
    <text evidence="10">Belongs to the protein kinase superfamily.</text>
</comment>
<dbReference type="Pfam" id="PF00069">
    <property type="entry name" value="Pkinase"/>
    <property type="match status" value="1"/>
</dbReference>
<keyword evidence="11" id="KW-0472">Membrane</keyword>
<keyword evidence="2 10" id="KW-0723">Serine/threonine-protein kinase</keyword>
<keyword evidence="3" id="KW-0808">Transferase</keyword>
<dbReference type="STRING" id="1358809.S7WCC9"/>
<dbReference type="InterPro" id="IPR017441">
    <property type="entry name" value="Protein_kinase_ATP_BS"/>
</dbReference>
<dbReference type="EC" id="2.7.11.1" evidence="1"/>
<evidence type="ECO:0000313" key="13">
    <source>
        <dbReference type="EMBL" id="EPR79457.1"/>
    </source>
</evidence>
<reference evidence="14" key="1">
    <citation type="journal article" date="2013" name="PLoS Genet.">
        <title>The genome of Spraguea lophii and the basis of host-microsporidian interactions.</title>
        <authorList>
            <person name="Campbell S.E."/>
            <person name="Williams T.A."/>
            <person name="Yousuf A."/>
            <person name="Soanes D.M."/>
            <person name="Paszkiewicz K.H."/>
            <person name="Williams B.A.P."/>
        </authorList>
    </citation>
    <scope>NUCLEOTIDE SEQUENCE [LARGE SCALE GENOMIC DNA]</scope>
    <source>
        <strain evidence="14">42_110</strain>
    </source>
</reference>
<evidence type="ECO:0000256" key="9">
    <source>
        <dbReference type="PROSITE-ProRule" id="PRU10141"/>
    </source>
</evidence>
<evidence type="ECO:0000256" key="4">
    <source>
        <dbReference type="ARBA" id="ARBA00022741"/>
    </source>
</evidence>
<dbReference type="InterPro" id="IPR011009">
    <property type="entry name" value="Kinase-like_dom_sf"/>
</dbReference>
<dbReference type="GO" id="GO:0004674">
    <property type="term" value="F:protein serine/threonine kinase activity"/>
    <property type="evidence" value="ECO:0007669"/>
    <property type="project" value="UniProtKB-KW"/>
</dbReference>
<dbReference type="InterPro" id="IPR000719">
    <property type="entry name" value="Prot_kinase_dom"/>
</dbReference>
<dbReference type="PROSITE" id="PS00108">
    <property type="entry name" value="PROTEIN_KINASE_ST"/>
    <property type="match status" value="1"/>
</dbReference>
<dbReference type="SMART" id="SM00220">
    <property type="entry name" value="S_TKc"/>
    <property type="match status" value="1"/>
</dbReference>
<gene>
    <name evidence="13" type="ORF">SLOPH_1500</name>
</gene>
<dbReference type="PROSITE" id="PS50011">
    <property type="entry name" value="PROTEIN_KINASE_DOM"/>
    <property type="match status" value="1"/>
</dbReference>
<evidence type="ECO:0000256" key="8">
    <source>
        <dbReference type="ARBA" id="ARBA00048679"/>
    </source>
</evidence>
<dbReference type="EMBL" id="ATCN01000248">
    <property type="protein sequence ID" value="EPR79457.1"/>
    <property type="molecule type" value="Genomic_DNA"/>
</dbReference>
<dbReference type="Proteomes" id="UP000014978">
    <property type="component" value="Unassembled WGS sequence"/>
</dbReference>
<dbReference type="OrthoDB" id="10252171at2759"/>
<keyword evidence="6 9" id="KW-0067">ATP-binding</keyword>
<evidence type="ECO:0000256" key="11">
    <source>
        <dbReference type="SAM" id="Phobius"/>
    </source>
</evidence>
<dbReference type="Gene3D" id="1.10.510.10">
    <property type="entry name" value="Transferase(Phosphotransferase) domain 1"/>
    <property type="match status" value="1"/>
</dbReference>
<accession>S7WCC9</accession>
<dbReference type="PROSITE" id="PS00107">
    <property type="entry name" value="PROTEIN_KINASE_ATP"/>
    <property type="match status" value="1"/>
</dbReference>
<evidence type="ECO:0000259" key="12">
    <source>
        <dbReference type="PROSITE" id="PS50011"/>
    </source>
</evidence>
<dbReference type="AlphaFoldDB" id="S7WCC9"/>
<evidence type="ECO:0000256" key="5">
    <source>
        <dbReference type="ARBA" id="ARBA00022777"/>
    </source>
</evidence>
<keyword evidence="14" id="KW-1185">Reference proteome</keyword>
<evidence type="ECO:0000313" key="14">
    <source>
        <dbReference type="Proteomes" id="UP000014978"/>
    </source>
</evidence>
<keyword evidence="11" id="KW-0812">Transmembrane</keyword>
<comment type="catalytic activity">
    <reaction evidence="8">
        <text>L-seryl-[protein] + ATP = O-phospho-L-seryl-[protein] + ADP + H(+)</text>
        <dbReference type="Rhea" id="RHEA:17989"/>
        <dbReference type="Rhea" id="RHEA-COMP:9863"/>
        <dbReference type="Rhea" id="RHEA-COMP:11604"/>
        <dbReference type="ChEBI" id="CHEBI:15378"/>
        <dbReference type="ChEBI" id="CHEBI:29999"/>
        <dbReference type="ChEBI" id="CHEBI:30616"/>
        <dbReference type="ChEBI" id="CHEBI:83421"/>
        <dbReference type="ChEBI" id="CHEBI:456216"/>
        <dbReference type="EC" id="2.7.11.1"/>
    </reaction>
</comment>
<comment type="catalytic activity">
    <reaction evidence="7">
        <text>L-threonyl-[protein] + ATP = O-phospho-L-threonyl-[protein] + ADP + H(+)</text>
        <dbReference type="Rhea" id="RHEA:46608"/>
        <dbReference type="Rhea" id="RHEA-COMP:11060"/>
        <dbReference type="Rhea" id="RHEA-COMP:11605"/>
        <dbReference type="ChEBI" id="CHEBI:15378"/>
        <dbReference type="ChEBI" id="CHEBI:30013"/>
        <dbReference type="ChEBI" id="CHEBI:30616"/>
        <dbReference type="ChEBI" id="CHEBI:61977"/>
        <dbReference type="ChEBI" id="CHEBI:456216"/>
        <dbReference type="EC" id="2.7.11.1"/>
    </reaction>
</comment>
<feature type="domain" description="Protein kinase" evidence="12">
    <location>
        <begin position="113"/>
        <end position="383"/>
    </location>
</feature>